<dbReference type="EMBL" id="JAIFRP010000006">
    <property type="protein sequence ID" value="KAK2588118.1"/>
    <property type="molecule type" value="Genomic_DNA"/>
</dbReference>
<proteinExistence type="predicted"/>
<reference evidence="1" key="2">
    <citation type="journal article" date="2023" name="Commun. Biol.">
        <title>Intrasexual cuticular hydrocarbon dimorphism in a wasp sheds light on hydrocarbon biosynthesis genes in Hymenoptera.</title>
        <authorList>
            <person name="Moris V.C."/>
            <person name="Podsiadlowski L."/>
            <person name="Martin S."/>
            <person name="Oeyen J.P."/>
            <person name="Donath A."/>
            <person name="Petersen M."/>
            <person name="Wilbrandt J."/>
            <person name="Misof B."/>
            <person name="Liedtke D."/>
            <person name="Thamm M."/>
            <person name="Scheiner R."/>
            <person name="Schmitt T."/>
            <person name="Niehuis O."/>
        </authorList>
    </citation>
    <scope>NUCLEOTIDE SEQUENCE</scope>
    <source>
        <strain evidence="1">GBR_01_08_01A</strain>
    </source>
</reference>
<reference evidence="1" key="1">
    <citation type="submission" date="2021-08" db="EMBL/GenBank/DDBJ databases">
        <authorList>
            <person name="Misof B."/>
            <person name="Oliver O."/>
            <person name="Podsiadlowski L."/>
            <person name="Donath A."/>
            <person name="Peters R."/>
            <person name="Mayer C."/>
            <person name="Rust J."/>
            <person name="Gunkel S."/>
            <person name="Lesny P."/>
            <person name="Martin S."/>
            <person name="Oeyen J.P."/>
            <person name="Petersen M."/>
            <person name="Panagiotis P."/>
            <person name="Wilbrandt J."/>
            <person name="Tanja T."/>
        </authorList>
    </citation>
    <scope>NUCLEOTIDE SEQUENCE</scope>
    <source>
        <strain evidence="1">GBR_01_08_01A</strain>
        <tissue evidence="1">Thorax + abdomen</tissue>
    </source>
</reference>
<name>A0AAD9RYV1_9HYME</name>
<evidence type="ECO:0000313" key="2">
    <source>
        <dbReference type="Proteomes" id="UP001258017"/>
    </source>
</evidence>
<evidence type="ECO:0000313" key="1">
    <source>
        <dbReference type="EMBL" id="KAK2588118.1"/>
    </source>
</evidence>
<protein>
    <submittedName>
        <fullName evidence="1">Uncharacterized protein</fullName>
    </submittedName>
</protein>
<gene>
    <name evidence="1" type="ORF">KPH14_004173</name>
</gene>
<organism evidence="1 2">
    <name type="scientific">Odynerus spinipes</name>
    <dbReference type="NCBI Taxonomy" id="1348599"/>
    <lineage>
        <taxon>Eukaryota</taxon>
        <taxon>Metazoa</taxon>
        <taxon>Ecdysozoa</taxon>
        <taxon>Arthropoda</taxon>
        <taxon>Hexapoda</taxon>
        <taxon>Insecta</taxon>
        <taxon>Pterygota</taxon>
        <taxon>Neoptera</taxon>
        <taxon>Endopterygota</taxon>
        <taxon>Hymenoptera</taxon>
        <taxon>Apocrita</taxon>
        <taxon>Aculeata</taxon>
        <taxon>Vespoidea</taxon>
        <taxon>Vespidae</taxon>
        <taxon>Eumeninae</taxon>
        <taxon>Odynerus</taxon>
    </lineage>
</organism>
<keyword evidence="2" id="KW-1185">Reference proteome</keyword>
<sequence length="217" mass="24652">MELKNRVRSSKSKITLDSLAKTISEEGSFKKLLGSVKVSSPVLCDTDRMTPEDLQACLRRAKENPMQPFSFLTKIPDEEKIETNAFSKATNQSTEIDTQLAHLIKRVELNRTLLERTNQRIKDIDLLVKQSESILPKNQFYDEEVFMKMKSSGITEPSKVVSDVEHPEIEEFCRTMSDTKDILDYVKKISKGEMNLNDLPANLLAHMGSSANKINKD</sequence>
<accession>A0AAD9RYV1</accession>
<dbReference type="Proteomes" id="UP001258017">
    <property type="component" value="Unassembled WGS sequence"/>
</dbReference>
<dbReference type="AlphaFoldDB" id="A0AAD9RYV1"/>
<comment type="caution">
    <text evidence="1">The sequence shown here is derived from an EMBL/GenBank/DDBJ whole genome shotgun (WGS) entry which is preliminary data.</text>
</comment>